<keyword evidence="4" id="KW-1185">Reference proteome</keyword>
<accession>A0ABS9VMZ1</accession>
<gene>
    <name evidence="3" type="ORF">LZ016_09505</name>
</gene>
<dbReference type="PROSITE" id="PS51257">
    <property type="entry name" value="PROKAR_LIPOPROTEIN"/>
    <property type="match status" value="1"/>
</dbReference>
<dbReference type="PANTHER" id="PTHR37834:SF2">
    <property type="entry name" value="ESTERASE, SGNH HYDROLASE-TYPE"/>
    <property type="match status" value="1"/>
</dbReference>
<dbReference type="Gene3D" id="3.40.50.1110">
    <property type="entry name" value="SGNH hydrolase"/>
    <property type="match status" value="1"/>
</dbReference>
<dbReference type="PANTHER" id="PTHR37834">
    <property type="entry name" value="GDSL-LIKE LIPASE/ACYLHYDROLASE DOMAIN PROTEIN (AFU_ORTHOLOGUE AFUA_2G00620)"/>
    <property type="match status" value="1"/>
</dbReference>
<dbReference type="InterPro" id="IPR036514">
    <property type="entry name" value="SGNH_hydro_sf"/>
</dbReference>
<dbReference type="InterPro" id="IPR040794">
    <property type="entry name" value="CE2_N"/>
</dbReference>
<proteinExistence type="predicted"/>
<dbReference type="InterPro" id="IPR052762">
    <property type="entry name" value="PCW_deacetylase/CE"/>
</dbReference>
<reference evidence="3 4" key="1">
    <citation type="submission" date="2022-03" db="EMBL/GenBank/DDBJ databases">
        <authorList>
            <person name="Jo J.-H."/>
            <person name="Im W.-T."/>
        </authorList>
    </citation>
    <scope>NUCLEOTIDE SEQUENCE [LARGE SCALE GENOMIC DNA]</scope>
    <source>
        <strain evidence="3 4">SM33</strain>
    </source>
</reference>
<dbReference type="SUPFAM" id="SSF52266">
    <property type="entry name" value="SGNH hydrolase"/>
    <property type="match status" value="1"/>
</dbReference>
<evidence type="ECO:0000259" key="1">
    <source>
        <dbReference type="Pfam" id="PF13472"/>
    </source>
</evidence>
<sequence>MKHLAATALIIAAASCSAESGPRVVPSPEEKLEDLRVLPMHVGGRAIERGDETVRQWPGTYFETAFQGPAAYFRVGEGDQILHIRADGHIVRTMIKPQAGLYRVDGLGNGAHRLTIEVASESQLGPTGFGGFYGAAATKAVAVAPRRRQIEFVGDSHTVGYGNTSATRDCTEEKVWETTDTSQAFGPILARRYKADYQVNAISGRGVVRSYDGAKVDSLPVAYPFVLFDHATPVRDPTWQPQLIVISLGTNDFSTQLHAGERWRSRPELSSDFRKTYVEFVRGLRAVHPRAFFLIWTTDTANGEVASEVRAAVEKMKSAGEKRADFIQISGLAFSGCNYHPSLADDRTIADRLAGVIDARKDIWSK</sequence>
<protein>
    <submittedName>
        <fullName evidence="3">GDSL-type esterase/lipase family protein</fullName>
    </submittedName>
</protein>
<dbReference type="Proteomes" id="UP001203058">
    <property type="component" value="Unassembled WGS sequence"/>
</dbReference>
<dbReference type="Pfam" id="PF17996">
    <property type="entry name" value="CE2_N"/>
    <property type="match status" value="1"/>
</dbReference>
<dbReference type="EMBL" id="JAKZHW010000001">
    <property type="protein sequence ID" value="MCH8616335.1"/>
    <property type="molecule type" value="Genomic_DNA"/>
</dbReference>
<dbReference type="InterPro" id="IPR037461">
    <property type="entry name" value="CtCE2-like_dom"/>
</dbReference>
<dbReference type="Gene3D" id="2.60.120.260">
    <property type="entry name" value="Galactose-binding domain-like"/>
    <property type="match status" value="1"/>
</dbReference>
<comment type="caution">
    <text evidence="3">The sequence shown here is derived from an EMBL/GenBank/DDBJ whole genome shotgun (WGS) entry which is preliminary data.</text>
</comment>
<dbReference type="Pfam" id="PF13472">
    <property type="entry name" value="Lipase_GDSL_2"/>
    <property type="match status" value="1"/>
</dbReference>
<dbReference type="CDD" id="cd01831">
    <property type="entry name" value="Endoglucanase_E_like"/>
    <property type="match status" value="1"/>
</dbReference>
<evidence type="ECO:0000313" key="3">
    <source>
        <dbReference type="EMBL" id="MCH8616335.1"/>
    </source>
</evidence>
<feature type="domain" description="SGNH hydrolase-type esterase" evidence="1">
    <location>
        <begin position="152"/>
        <end position="326"/>
    </location>
</feature>
<dbReference type="InterPro" id="IPR013830">
    <property type="entry name" value="SGNH_hydro"/>
</dbReference>
<evidence type="ECO:0000313" key="4">
    <source>
        <dbReference type="Proteomes" id="UP001203058"/>
    </source>
</evidence>
<feature type="domain" description="Carbohydrate esterase 2 N-terminal" evidence="2">
    <location>
        <begin position="43"/>
        <end position="140"/>
    </location>
</feature>
<organism evidence="3 4">
    <name type="scientific">Sphingomonas telluris</name>
    <dbReference type="NCBI Taxonomy" id="2907998"/>
    <lineage>
        <taxon>Bacteria</taxon>
        <taxon>Pseudomonadati</taxon>
        <taxon>Pseudomonadota</taxon>
        <taxon>Alphaproteobacteria</taxon>
        <taxon>Sphingomonadales</taxon>
        <taxon>Sphingomonadaceae</taxon>
        <taxon>Sphingomonas</taxon>
    </lineage>
</organism>
<evidence type="ECO:0000259" key="2">
    <source>
        <dbReference type="Pfam" id="PF17996"/>
    </source>
</evidence>
<name>A0ABS9VMZ1_9SPHN</name>